<evidence type="ECO:0000313" key="2">
    <source>
        <dbReference type="Proteomes" id="UP000789920"/>
    </source>
</evidence>
<dbReference type="Proteomes" id="UP000789920">
    <property type="component" value="Unassembled WGS sequence"/>
</dbReference>
<organism evidence="1 2">
    <name type="scientific">Racocetra persica</name>
    <dbReference type="NCBI Taxonomy" id="160502"/>
    <lineage>
        <taxon>Eukaryota</taxon>
        <taxon>Fungi</taxon>
        <taxon>Fungi incertae sedis</taxon>
        <taxon>Mucoromycota</taxon>
        <taxon>Glomeromycotina</taxon>
        <taxon>Glomeromycetes</taxon>
        <taxon>Diversisporales</taxon>
        <taxon>Gigasporaceae</taxon>
        <taxon>Racocetra</taxon>
    </lineage>
</organism>
<accession>A0ACA9PMQ9</accession>
<name>A0ACA9PMQ9_9GLOM</name>
<keyword evidence="2" id="KW-1185">Reference proteome</keyword>
<proteinExistence type="predicted"/>
<feature type="non-terminal residue" evidence="1">
    <location>
        <position position="1"/>
    </location>
</feature>
<evidence type="ECO:0000313" key="1">
    <source>
        <dbReference type="EMBL" id="CAG8714225.1"/>
    </source>
</evidence>
<sequence>QLLIDSSSRYNITEATNPEYHKPKGHPPKQLKSFVEESESSKQKSNHEQRTCSYCLDKGYNIHEYTQYKADLVNKEN</sequence>
<dbReference type="EMBL" id="CAJVQC010021623">
    <property type="protein sequence ID" value="CAG8714225.1"/>
    <property type="molecule type" value="Genomic_DNA"/>
</dbReference>
<gene>
    <name evidence="1" type="ORF">RPERSI_LOCUS10764</name>
</gene>
<protein>
    <submittedName>
        <fullName evidence="1">16536_t:CDS:1</fullName>
    </submittedName>
</protein>
<comment type="caution">
    <text evidence="1">The sequence shown here is derived from an EMBL/GenBank/DDBJ whole genome shotgun (WGS) entry which is preliminary data.</text>
</comment>
<reference evidence="1" key="1">
    <citation type="submission" date="2021-06" db="EMBL/GenBank/DDBJ databases">
        <authorList>
            <person name="Kallberg Y."/>
            <person name="Tangrot J."/>
            <person name="Rosling A."/>
        </authorList>
    </citation>
    <scope>NUCLEOTIDE SEQUENCE</scope>
    <source>
        <strain evidence="1">MA461A</strain>
    </source>
</reference>